<dbReference type="AlphaFoldDB" id="A0A7V5U3C9"/>
<dbReference type="Pfam" id="PF07559">
    <property type="entry name" value="FlgE_D2"/>
    <property type="match status" value="1"/>
</dbReference>
<dbReference type="GO" id="GO:0071978">
    <property type="term" value="P:bacterial-type flagellum-dependent swarming motility"/>
    <property type="evidence" value="ECO:0007669"/>
    <property type="project" value="TreeGrafter"/>
</dbReference>
<comment type="caution">
    <text evidence="8">The sequence shown here is derived from an EMBL/GenBank/DDBJ whole genome shotgun (WGS) entry which is preliminary data.</text>
</comment>
<evidence type="ECO:0000259" key="6">
    <source>
        <dbReference type="Pfam" id="PF06429"/>
    </source>
</evidence>
<dbReference type="GO" id="GO:0009424">
    <property type="term" value="C:bacterial-type flagellum hook"/>
    <property type="evidence" value="ECO:0007669"/>
    <property type="project" value="TreeGrafter"/>
</dbReference>
<comment type="subcellular location">
    <subcellularLocation>
        <location evidence="1 5">Bacterial flagellum basal body</location>
    </subcellularLocation>
</comment>
<evidence type="ECO:0000256" key="3">
    <source>
        <dbReference type="ARBA" id="ARBA00019015"/>
    </source>
</evidence>
<protein>
    <recommendedName>
        <fullName evidence="3 5">Flagellar hook protein FlgE</fullName>
    </recommendedName>
</protein>
<dbReference type="GO" id="GO:0005829">
    <property type="term" value="C:cytosol"/>
    <property type="evidence" value="ECO:0007669"/>
    <property type="project" value="TreeGrafter"/>
</dbReference>
<dbReference type="InterPro" id="IPR037058">
    <property type="entry name" value="Falgellar_hook_FlgE_sf"/>
</dbReference>
<feature type="domain" description="Flagellar hook protein FlgE D2" evidence="7">
    <location>
        <begin position="191"/>
        <end position="352"/>
    </location>
</feature>
<sequence length="470" mass="51580">MGLFGSIYVGKSGVTSMSAGMGITADNLANLESTGFRASRALFEDLFARATTEAPPYDQKGLGSRLKDVEVLYHEGPIKQTDQPSDLAISGKGFFVVSDGHEIFYTRDGQFLPREQEGGRLRLSLPGGYDLLGWLCPEGTACESLSSGPLVPIEFAKYIPGRASTKITLQMNFDASKPAEETNLDLYQKWDATEEEPLPQGAYDFKAEVPVYDSLGNQHTLNFFFDRTAEERVFEFFVTLDPAADPRGSGRYQGALMGGKIRFGSLGQLEGLEDLFYVTDPTGTQTPLTTDDFSEEGFPLLRLNLDGTEQRIALDFGTFFDAAENSWKRLDDHASTSFANPYAVLNENVDGYPPGFFETLSVSEKGIISVRYTNQETFEVARVPLANFASPDELERAGGNLFKAFNGATPEIFAPGRTAPGAIFGGALEGSNVDLAQEMVRLITLQRTFQSNTRIITTADQMLEDFLRQV</sequence>
<dbReference type="Gene3D" id="2.60.98.20">
    <property type="entry name" value="Flagellar hook protein FlgE"/>
    <property type="match status" value="1"/>
</dbReference>
<dbReference type="GO" id="GO:0009425">
    <property type="term" value="C:bacterial-type flagellum basal body"/>
    <property type="evidence" value="ECO:0007669"/>
    <property type="project" value="UniProtKB-SubCell"/>
</dbReference>
<dbReference type="InterPro" id="IPR011491">
    <property type="entry name" value="FlgE_D2"/>
</dbReference>
<keyword evidence="4 5" id="KW-0975">Bacterial flagellum</keyword>
<keyword evidence="8" id="KW-0966">Cell projection</keyword>
<keyword evidence="8" id="KW-0282">Flagellum</keyword>
<organism evidence="8">
    <name type="scientific">Thermodesulfatator atlanticus</name>
    <dbReference type="NCBI Taxonomy" id="501497"/>
    <lineage>
        <taxon>Bacteria</taxon>
        <taxon>Pseudomonadati</taxon>
        <taxon>Thermodesulfobacteriota</taxon>
        <taxon>Thermodesulfobacteria</taxon>
        <taxon>Thermodesulfobacteriales</taxon>
        <taxon>Thermodesulfatatoraceae</taxon>
        <taxon>Thermodesulfatator</taxon>
    </lineage>
</organism>
<evidence type="ECO:0000259" key="7">
    <source>
        <dbReference type="Pfam" id="PF07559"/>
    </source>
</evidence>
<comment type="function">
    <text evidence="5">A flexible structure which links the flagellar filament to the drive apparatus in the basal body.</text>
</comment>
<reference evidence="8" key="1">
    <citation type="journal article" date="2020" name="mSystems">
        <title>Genome- and Community-Level Interaction Insights into Carbon Utilization and Element Cycling Functions of Hydrothermarchaeota in Hydrothermal Sediment.</title>
        <authorList>
            <person name="Zhou Z."/>
            <person name="Liu Y."/>
            <person name="Xu W."/>
            <person name="Pan J."/>
            <person name="Luo Z.H."/>
            <person name="Li M."/>
        </authorList>
    </citation>
    <scope>NUCLEOTIDE SEQUENCE [LARGE SCALE GENOMIC DNA]</scope>
    <source>
        <strain evidence="8">HyVt-533</strain>
    </source>
</reference>
<evidence type="ECO:0000256" key="4">
    <source>
        <dbReference type="ARBA" id="ARBA00023143"/>
    </source>
</evidence>
<dbReference type="SUPFAM" id="SSF117143">
    <property type="entry name" value="Flagellar hook protein flgE"/>
    <property type="match status" value="1"/>
</dbReference>
<dbReference type="NCBIfam" id="TIGR03506">
    <property type="entry name" value="FlgEFG_subfam"/>
    <property type="match status" value="1"/>
</dbReference>
<feature type="domain" description="Flagellar basal-body/hook protein C-terminal" evidence="6">
    <location>
        <begin position="426"/>
        <end position="465"/>
    </location>
</feature>
<gene>
    <name evidence="8" type="ORF">ENJ96_09350</name>
</gene>
<evidence type="ECO:0000256" key="5">
    <source>
        <dbReference type="RuleBase" id="RU362116"/>
    </source>
</evidence>
<dbReference type="Pfam" id="PF06429">
    <property type="entry name" value="Flg_bbr_C"/>
    <property type="match status" value="1"/>
</dbReference>
<dbReference type="EMBL" id="DROK01000275">
    <property type="protein sequence ID" value="HHI98039.1"/>
    <property type="molecule type" value="Genomic_DNA"/>
</dbReference>
<dbReference type="Proteomes" id="UP000886101">
    <property type="component" value="Unassembled WGS sequence"/>
</dbReference>
<keyword evidence="8" id="KW-0969">Cilium</keyword>
<dbReference type="InterPro" id="IPR020013">
    <property type="entry name" value="Flagellar_FlgE/F/G"/>
</dbReference>
<evidence type="ECO:0000256" key="1">
    <source>
        <dbReference type="ARBA" id="ARBA00004117"/>
    </source>
</evidence>
<accession>A0A7V5U3C9</accession>
<proteinExistence type="inferred from homology"/>
<comment type="similarity">
    <text evidence="2 5">Belongs to the flagella basal body rod proteins family.</text>
</comment>
<dbReference type="PANTHER" id="PTHR30435:SF1">
    <property type="entry name" value="FLAGELLAR HOOK PROTEIN FLGE"/>
    <property type="match status" value="1"/>
</dbReference>
<evidence type="ECO:0000313" key="8">
    <source>
        <dbReference type="EMBL" id="HHI98039.1"/>
    </source>
</evidence>
<name>A0A7V5U3C9_9BACT</name>
<dbReference type="PROSITE" id="PS00588">
    <property type="entry name" value="FLAGELLA_BB_ROD"/>
    <property type="match status" value="1"/>
</dbReference>
<dbReference type="InterPro" id="IPR019776">
    <property type="entry name" value="Flagellar_basal_body_rod_CS"/>
</dbReference>
<dbReference type="InterPro" id="IPR037925">
    <property type="entry name" value="FlgE/F/G-like"/>
</dbReference>
<evidence type="ECO:0000256" key="2">
    <source>
        <dbReference type="ARBA" id="ARBA00009677"/>
    </source>
</evidence>
<dbReference type="PANTHER" id="PTHR30435">
    <property type="entry name" value="FLAGELLAR PROTEIN"/>
    <property type="match status" value="1"/>
</dbReference>
<dbReference type="InterPro" id="IPR010930">
    <property type="entry name" value="Flg_bb/hook_C_dom"/>
</dbReference>